<dbReference type="GO" id="GO:0006633">
    <property type="term" value="P:fatty acid biosynthetic process"/>
    <property type="evidence" value="ECO:0007669"/>
    <property type="project" value="InterPro"/>
</dbReference>
<organism evidence="4 5">
    <name type="scientific">Malus baccata</name>
    <name type="common">Siberian crab apple</name>
    <name type="synonym">Pyrus baccata</name>
    <dbReference type="NCBI Taxonomy" id="106549"/>
    <lineage>
        <taxon>Eukaryota</taxon>
        <taxon>Viridiplantae</taxon>
        <taxon>Streptophyta</taxon>
        <taxon>Embryophyta</taxon>
        <taxon>Tracheophyta</taxon>
        <taxon>Spermatophyta</taxon>
        <taxon>Magnoliopsida</taxon>
        <taxon>eudicotyledons</taxon>
        <taxon>Gunneridae</taxon>
        <taxon>Pentapetalae</taxon>
        <taxon>rosids</taxon>
        <taxon>fabids</taxon>
        <taxon>Rosales</taxon>
        <taxon>Rosaceae</taxon>
        <taxon>Amygdaloideae</taxon>
        <taxon>Maleae</taxon>
        <taxon>Malus</taxon>
    </lineage>
</organism>
<sequence>MPRVVFCPDYKINLKDGREEAAMVMFGAINDLFGATKVRPKDIRILVVNCGVLNTTPSLSSIVINHFKLRPNVQSFNLGGMGCAAGIVALDLAKDLLNAYPGSYALVVSTEAVCYTWYKGNDFDLLLSNCFLRMGVAAMLLSSSRLDRWHAKYELKQLVRTHKGMDERSFNSIHLKEDAEGTQGVSMSKDVIQVGGRALKANITTIGRALKANITTIGPLVLPVSEQFHFLTNLLFRKKKTNYKPYIPDYKLAFEHVCILATSEKVLNEIQKNLELTEDYMEASRKTLERFGDTFSSSVWYELAYLRQLQRSRGVVGFGSSPSAQGSSVTASFERLLRMLGHPSRVHGLTS</sequence>
<dbReference type="GO" id="GO:0016020">
    <property type="term" value="C:membrane"/>
    <property type="evidence" value="ECO:0007669"/>
    <property type="project" value="InterPro"/>
</dbReference>
<evidence type="ECO:0000256" key="1">
    <source>
        <dbReference type="ARBA" id="ARBA00023315"/>
    </source>
</evidence>
<keyword evidence="1" id="KW-0012">Acyltransferase</keyword>
<evidence type="ECO:0000313" key="4">
    <source>
        <dbReference type="EMBL" id="TQE03477.1"/>
    </source>
</evidence>
<dbReference type="PANTHER" id="PTHR31561">
    <property type="entry name" value="3-KETOACYL-COA SYNTHASE"/>
    <property type="match status" value="1"/>
</dbReference>
<name>A0A540MXG9_MALBA</name>
<gene>
    <name evidence="4" type="ORF">C1H46_010792</name>
</gene>
<dbReference type="CDD" id="cd00831">
    <property type="entry name" value="CHS_like"/>
    <property type="match status" value="1"/>
</dbReference>
<dbReference type="InterPro" id="IPR012392">
    <property type="entry name" value="3-ktacl-CoA_syn"/>
</dbReference>
<dbReference type="InterPro" id="IPR016039">
    <property type="entry name" value="Thiolase-like"/>
</dbReference>
<dbReference type="Gene3D" id="3.40.47.10">
    <property type="match status" value="1"/>
</dbReference>
<dbReference type="InterPro" id="IPR013601">
    <property type="entry name" value="FAE1_typ3_polyketide_synth"/>
</dbReference>
<protein>
    <recommendedName>
        <fullName evidence="3">FAE domain-containing protein</fullName>
    </recommendedName>
</protein>
<accession>A0A540MXG9</accession>
<dbReference type="Proteomes" id="UP000315295">
    <property type="component" value="Unassembled WGS sequence"/>
</dbReference>
<dbReference type="EMBL" id="VIEB01000153">
    <property type="protein sequence ID" value="TQE03477.1"/>
    <property type="molecule type" value="Genomic_DNA"/>
</dbReference>
<evidence type="ECO:0000313" key="5">
    <source>
        <dbReference type="Proteomes" id="UP000315295"/>
    </source>
</evidence>
<evidence type="ECO:0000256" key="2">
    <source>
        <dbReference type="ARBA" id="ARBA00047375"/>
    </source>
</evidence>
<dbReference type="Pfam" id="PF08392">
    <property type="entry name" value="FAE1_CUT1_RppA"/>
    <property type="match status" value="1"/>
</dbReference>
<comment type="caution">
    <text evidence="4">The sequence shown here is derived from an EMBL/GenBank/DDBJ whole genome shotgun (WGS) entry which is preliminary data.</text>
</comment>
<dbReference type="AlphaFoldDB" id="A0A540MXG9"/>
<feature type="domain" description="FAE" evidence="3">
    <location>
        <begin position="2"/>
        <end position="207"/>
    </location>
</feature>
<evidence type="ECO:0000259" key="3">
    <source>
        <dbReference type="Pfam" id="PF08392"/>
    </source>
</evidence>
<keyword evidence="1" id="KW-0808">Transferase</keyword>
<dbReference type="GO" id="GO:0009922">
    <property type="term" value="F:fatty acid elongase activity"/>
    <property type="evidence" value="ECO:0007669"/>
    <property type="project" value="UniProtKB-EC"/>
</dbReference>
<keyword evidence="5" id="KW-1185">Reference proteome</keyword>
<dbReference type="STRING" id="106549.A0A540MXG9"/>
<reference evidence="4 5" key="1">
    <citation type="journal article" date="2019" name="G3 (Bethesda)">
        <title>Sequencing of a Wild Apple (Malus baccata) Genome Unravels the Differences Between Cultivated and Wild Apple Species Regarding Disease Resistance and Cold Tolerance.</title>
        <authorList>
            <person name="Chen X."/>
        </authorList>
    </citation>
    <scope>NUCLEOTIDE SEQUENCE [LARGE SCALE GENOMIC DNA]</scope>
    <source>
        <strain evidence="5">cv. Shandingzi</strain>
        <tissue evidence="4">Leaves</tissue>
    </source>
</reference>
<comment type="catalytic activity">
    <reaction evidence="2">
        <text>a very-long-chain acyl-CoA + malonyl-CoA + H(+) = a very-long-chain 3-oxoacyl-CoA + CO2 + CoA</text>
        <dbReference type="Rhea" id="RHEA:32727"/>
        <dbReference type="ChEBI" id="CHEBI:15378"/>
        <dbReference type="ChEBI" id="CHEBI:16526"/>
        <dbReference type="ChEBI" id="CHEBI:57287"/>
        <dbReference type="ChEBI" id="CHEBI:57384"/>
        <dbReference type="ChEBI" id="CHEBI:90725"/>
        <dbReference type="ChEBI" id="CHEBI:90736"/>
        <dbReference type="EC" id="2.3.1.199"/>
    </reaction>
</comment>
<proteinExistence type="predicted"/>
<dbReference type="SUPFAM" id="SSF53901">
    <property type="entry name" value="Thiolase-like"/>
    <property type="match status" value="2"/>
</dbReference>